<keyword evidence="4" id="KW-0804">Transcription</keyword>
<gene>
    <name evidence="5" type="ORF">Raf01_95960</name>
</gene>
<dbReference type="GO" id="GO:0045892">
    <property type="term" value="P:negative regulation of DNA-templated transcription"/>
    <property type="evidence" value="ECO:0007669"/>
    <property type="project" value="InterPro"/>
</dbReference>
<sequence length="134" mass="14248">MRQRVDDDGGVYRRRSGQLEAAVLEALWADPEPLTPVGVQAILGGGLAYNTVYTVLSRLRGKGLVTRTTVNGHAAYAPTRGPVELAAAQMHKLLAHSGDRSAILHRFVSSLSPDDECALRAALDEGTDGSPAQE</sequence>
<keyword evidence="2" id="KW-0805">Transcription regulation</keyword>
<evidence type="ECO:0000256" key="3">
    <source>
        <dbReference type="ARBA" id="ARBA00023125"/>
    </source>
</evidence>
<comment type="similarity">
    <text evidence="1">Belongs to the BlaI transcriptional regulatory family.</text>
</comment>
<dbReference type="AlphaFoldDB" id="A0A8J3R1M5"/>
<dbReference type="InterPro" id="IPR036388">
    <property type="entry name" value="WH-like_DNA-bd_sf"/>
</dbReference>
<dbReference type="SUPFAM" id="SSF46785">
    <property type="entry name" value="Winged helix' DNA-binding domain"/>
    <property type="match status" value="1"/>
</dbReference>
<keyword evidence="6" id="KW-1185">Reference proteome</keyword>
<accession>A0A8J3R1M5</accession>
<reference evidence="5" key="1">
    <citation type="submission" date="2021-01" db="EMBL/GenBank/DDBJ databases">
        <title>Whole genome shotgun sequence of Rugosimonospora africana NBRC 104875.</title>
        <authorList>
            <person name="Komaki H."/>
            <person name="Tamura T."/>
        </authorList>
    </citation>
    <scope>NUCLEOTIDE SEQUENCE</scope>
    <source>
        <strain evidence="5">NBRC 104875</strain>
    </source>
</reference>
<evidence type="ECO:0000256" key="1">
    <source>
        <dbReference type="ARBA" id="ARBA00011046"/>
    </source>
</evidence>
<name>A0A8J3R1M5_9ACTN</name>
<proteinExistence type="inferred from homology"/>
<dbReference type="Pfam" id="PF03965">
    <property type="entry name" value="Penicillinase_R"/>
    <property type="match status" value="1"/>
</dbReference>
<evidence type="ECO:0000256" key="2">
    <source>
        <dbReference type="ARBA" id="ARBA00023015"/>
    </source>
</evidence>
<evidence type="ECO:0008006" key="7">
    <source>
        <dbReference type="Google" id="ProtNLM"/>
    </source>
</evidence>
<dbReference type="EMBL" id="BONZ01000130">
    <property type="protein sequence ID" value="GIH21424.1"/>
    <property type="molecule type" value="Genomic_DNA"/>
</dbReference>
<dbReference type="Gene3D" id="6.10.140.850">
    <property type="match status" value="1"/>
</dbReference>
<dbReference type="RefSeq" id="WP_203924803.1">
    <property type="nucleotide sequence ID" value="NZ_BONZ01000130.1"/>
</dbReference>
<evidence type="ECO:0000256" key="4">
    <source>
        <dbReference type="ARBA" id="ARBA00023163"/>
    </source>
</evidence>
<dbReference type="Proteomes" id="UP000642748">
    <property type="component" value="Unassembled WGS sequence"/>
</dbReference>
<dbReference type="Gene3D" id="1.10.10.10">
    <property type="entry name" value="Winged helix-like DNA-binding domain superfamily/Winged helix DNA-binding domain"/>
    <property type="match status" value="1"/>
</dbReference>
<dbReference type="InterPro" id="IPR036390">
    <property type="entry name" value="WH_DNA-bd_sf"/>
</dbReference>
<evidence type="ECO:0000313" key="5">
    <source>
        <dbReference type="EMBL" id="GIH21424.1"/>
    </source>
</evidence>
<keyword evidence="3" id="KW-0238">DNA-binding</keyword>
<organism evidence="5 6">
    <name type="scientific">Rugosimonospora africana</name>
    <dbReference type="NCBI Taxonomy" id="556532"/>
    <lineage>
        <taxon>Bacteria</taxon>
        <taxon>Bacillati</taxon>
        <taxon>Actinomycetota</taxon>
        <taxon>Actinomycetes</taxon>
        <taxon>Micromonosporales</taxon>
        <taxon>Micromonosporaceae</taxon>
        <taxon>Rugosimonospora</taxon>
    </lineage>
</organism>
<comment type="caution">
    <text evidence="5">The sequence shown here is derived from an EMBL/GenBank/DDBJ whole genome shotgun (WGS) entry which is preliminary data.</text>
</comment>
<dbReference type="InterPro" id="IPR005650">
    <property type="entry name" value="BlaI_family"/>
</dbReference>
<protein>
    <recommendedName>
        <fullName evidence="7">Transcriptional regulator</fullName>
    </recommendedName>
</protein>
<dbReference type="GO" id="GO:0003677">
    <property type="term" value="F:DNA binding"/>
    <property type="evidence" value="ECO:0007669"/>
    <property type="project" value="UniProtKB-KW"/>
</dbReference>
<evidence type="ECO:0000313" key="6">
    <source>
        <dbReference type="Proteomes" id="UP000642748"/>
    </source>
</evidence>